<dbReference type="Proteomes" id="UP001175271">
    <property type="component" value="Unassembled WGS sequence"/>
</dbReference>
<evidence type="ECO:0000256" key="2">
    <source>
        <dbReference type="SAM" id="SignalP"/>
    </source>
</evidence>
<feature type="chain" id="PRO_5041359199" evidence="2">
    <location>
        <begin position="18"/>
        <end position="165"/>
    </location>
</feature>
<feature type="compositionally biased region" description="Basic and acidic residues" evidence="1">
    <location>
        <begin position="143"/>
        <end position="165"/>
    </location>
</feature>
<evidence type="ECO:0000256" key="1">
    <source>
        <dbReference type="SAM" id="MobiDB-lite"/>
    </source>
</evidence>
<comment type="caution">
    <text evidence="3">The sequence shown here is derived from an EMBL/GenBank/DDBJ whole genome shotgun (WGS) entry which is preliminary data.</text>
</comment>
<organism evidence="3 4">
    <name type="scientific">Steinernema hermaphroditum</name>
    <dbReference type="NCBI Taxonomy" id="289476"/>
    <lineage>
        <taxon>Eukaryota</taxon>
        <taxon>Metazoa</taxon>
        <taxon>Ecdysozoa</taxon>
        <taxon>Nematoda</taxon>
        <taxon>Chromadorea</taxon>
        <taxon>Rhabditida</taxon>
        <taxon>Tylenchina</taxon>
        <taxon>Panagrolaimomorpha</taxon>
        <taxon>Strongyloidoidea</taxon>
        <taxon>Steinernematidae</taxon>
        <taxon>Steinernema</taxon>
    </lineage>
</organism>
<evidence type="ECO:0000313" key="4">
    <source>
        <dbReference type="Proteomes" id="UP001175271"/>
    </source>
</evidence>
<reference evidence="3" key="1">
    <citation type="submission" date="2023-06" db="EMBL/GenBank/DDBJ databases">
        <title>Genomic analysis of the entomopathogenic nematode Steinernema hermaphroditum.</title>
        <authorList>
            <person name="Schwarz E.M."/>
            <person name="Heppert J.K."/>
            <person name="Baniya A."/>
            <person name="Schwartz H.T."/>
            <person name="Tan C.-H."/>
            <person name="Antoshechkin I."/>
            <person name="Sternberg P.W."/>
            <person name="Goodrich-Blair H."/>
            <person name="Dillman A.R."/>
        </authorList>
    </citation>
    <scope>NUCLEOTIDE SEQUENCE</scope>
    <source>
        <strain evidence="3">PS9179</strain>
        <tissue evidence="3">Whole animal</tissue>
    </source>
</reference>
<sequence length="165" mass="18424">MYRVVLLSVVLAVSVYAESEPKDDGFFAKHFGWFKHRFGSQPIATDPVAPVHPEPTRITLPASSLDPIEFASSDAPSDPVQVFNNNSTEDIEDDEENSRVKRSVKLHVLHEASTKSPEVTVIKSRVIVEGPVHAAFVIPKKAPKSDEEKNKEHHEIKKNSHSKEH</sequence>
<dbReference type="EMBL" id="JAUCMV010000004">
    <property type="protein sequence ID" value="KAK0402110.1"/>
    <property type="molecule type" value="Genomic_DNA"/>
</dbReference>
<feature type="signal peptide" evidence="2">
    <location>
        <begin position="1"/>
        <end position="17"/>
    </location>
</feature>
<keyword evidence="2" id="KW-0732">Signal</keyword>
<keyword evidence="4" id="KW-1185">Reference proteome</keyword>
<feature type="region of interest" description="Disordered" evidence="1">
    <location>
        <begin position="69"/>
        <end position="99"/>
    </location>
</feature>
<name>A0AA39LM34_9BILA</name>
<dbReference type="AlphaFoldDB" id="A0AA39LM34"/>
<proteinExistence type="predicted"/>
<accession>A0AA39LM34</accession>
<gene>
    <name evidence="3" type="ORF">QR680_016150</name>
</gene>
<evidence type="ECO:0000313" key="3">
    <source>
        <dbReference type="EMBL" id="KAK0402110.1"/>
    </source>
</evidence>
<feature type="region of interest" description="Disordered" evidence="1">
    <location>
        <begin position="139"/>
        <end position="165"/>
    </location>
</feature>
<protein>
    <submittedName>
        <fullName evidence="3">Uncharacterized protein</fullName>
    </submittedName>
</protein>